<feature type="domain" description="HNH nuclease" evidence="2">
    <location>
        <begin position="175"/>
        <end position="240"/>
    </location>
</feature>
<dbReference type="InParanoid" id="A0A423XAI3"/>
<comment type="caution">
    <text evidence="3">The sequence shown here is derived from an EMBL/GenBank/DDBJ whole genome shotgun (WGS) entry which is preliminary data.</text>
</comment>
<dbReference type="Proteomes" id="UP000285146">
    <property type="component" value="Unassembled WGS sequence"/>
</dbReference>
<proteinExistence type="predicted"/>
<evidence type="ECO:0000259" key="2">
    <source>
        <dbReference type="Pfam" id="PF13391"/>
    </source>
</evidence>
<evidence type="ECO:0000256" key="1">
    <source>
        <dbReference type="SAM" id="MobiDB-lite"/>
    </source>
</evidence>
<evidence type="ECO:0000313" key="4">
    <source>
        <dbReference type="Proteomes" id="UP000285146"/>
    </source>
</evidence>
<feature type="region of interest" description="Disordered" evidence="1">
    <location>
        <begin position="442"/>
        <end position="524"/>
    </location>
</feature>
<feature type="compositionally biased region" description="Polar residues" evidence="1">
    <location>
        <begin position="515"/>
        <end position="524"/>
    </location>
</feature>
<dbReference type="OrthoDB" id="2142759at2759"/>
<reference evidence="3 4" key="1">
    <citation type="submission" date="2015-09" db="EMBL/GenBank/DDBJ databases">
        <title>Host preference determinants of Valsa canker pathogens revealed by comparative genomics.</title>
        <authorList>
            <person name="Yin Z."/>
            <person name="Huang L."/>
        </authorList>
    </citation>
    <scope>NUCLEOTIDE SEQUENCE [LARGE SCALE GENOMIC DNA]</scope>
    <source>
        <strain evidence="3 4">SXYLt</strain>
    </source>
</reference>
<protein>
    <recommendedName>
        <fullName evidence="2">HNH nuclease domain-containing protein</fullName>
    </recommendedName>
</protein>
<sequence length="524" mass="58415">MDRVALKQRVNEHLTSVLPPWPTISFRHPAYPDPEDILFRLPRLDHTEQTSTALGPEHETVAGVHHRTALLACQIIANNAFNGYLATDRDGQDPVVDAPDGILTRESYWFIADRHGDDGDVYPVVPRFEEWGSPHGGFAALGWDALPTGHADERPVSTAPLSPTFAVPPLPGQRCIISNNIYAVHRAHLVPSAHVDWYQRNSMRRYEDDQEQPRFIDTNRNQVYMRHDLHTVWDAHMFALVPKRDSFVVHVLATPTPGVREFASQWHNVPVQRGALQDVGKAYLFAKFAQAVFMLAKPFVAYSAVSRYVARRQAQTVAGGSREAYEVTMQWLSESALRGMYSGGGLTKSTSASSGRKRSRSQATGDNELDEEGGWDEGRSSVWACDSDDESKREAEWYENNARGRLWASDSDEEAKREGEWYDNNARGRLWACDSDDELERGRPRKRRQRCDRSEHTVDTLPSLTDTSAVGVEDPELNSSSQIEPQHGPGPSELPAEVPRRKMDGPGTAAIVAGRNSSGELGGA</sequence>
<dbReference type="InterPro" id="IPR003615">
    <property type="entry name" value="HNH_nuc"/>
</dbReference>
<feature type="region of interest" description="Disordered" evidence="1">
    <location>
        <begin position="343"/>
        <end position="387"/>
    </location>
</feature>
<gene>
    <name evidence="3" type="ORF">VPNG_04668</name>
</gene>
<accession>A0A423XAI3</accession>
<dbReference type="Pfam" id="PF13391">
    <property type="entry name" value="HNH_2"/>
    <property type="match status" value="1"/>
</dbReference>
<evidence type="ECO:0000313" key="3">
    <source>
        <dbReference type="EMBL" id="ROW12898.1"/>
    </source>
</evidence>
<name>A0A423XAI3_9PEZI</name>
<keyword evidence="4" id="KW-1185">Reference proteome</keyword>
<dbReference type="AlphaFoldDB" id="A0A423XAI3"/>
<organism evidence="3 4">
    <name type="scientific">Cytospora leucostoma</name>
    <dbReference type="NCBI Taxonomy" id="1230097"/>
    <lineage>
        <taxon>Eukaryota</taxon>
        <taxon>Fungi</taxon>
        <taxon>Dikarya</taxon>
        <taxon>Ascomycota</taxon>
        <taxon>Pezizomycotina</taxon>
        <taxon>Sordariomycetes</taxon>
        <taxon>Sordariomycetidae</taxon>
        <taxon>Diaporthales</taxon>
        <taxon>Cytosporaceae</taxon>
        <taxon>Cytospora</taxon>
    </lineage>
</organism>
<dbReference type="EMBL" id="LKEB01000023">
    <property type="protein sequence ID" value="ROW12898.1"/>
    <property type="molecule type" value="Genomic_DNA"/>
</dbReference>